<dbReference type="SUPFAM" id="SSF144210">
    <property type="entry name" value="Nop10-like SnoRNP"/>
    <property type="match status" value="1"/>
</dbReference>
<evidence type="ECO:0000256" key="2">
    <source>
        <dbReference type="ARBA" id="ARBA00021838"/>
    </source>
</evidence>
<evidence type="ECO:0000256" key="5">
    <source>
        <dbReference type="ARBA" id="ARBA00023274"/>
    </source>
</evidence>
<dbReference type="GO" id="GO:0031429">
    <property type="term" value="C:box H/ACA snoRNP complex"/>
    <property type="evidence" value="ECO:0007669"/>
    <property type="project" value="TreeGrafter"/>
</dbReference>
<dbReference type="RefSeq" id="XP_052904962.1">
    <property type="nucleotide sequence ID" value="XM_053049157.1"/>
</dbReference>
<gene>
    <name evidence="9" type="ORF">NESG_01530</name>
</gene>
<proteinExistence type="inferred from homology"/>
<keyword evidence="5" id="KW-0687">Ribonucleoprotein</keyword>
<keyword evidence="4" id="KW-0698">rRNA processing</keyword>
<dbReference type="AlphaFoldDB" id="A0A086J2N9"/>
<dbReference type="PANTHER" id="PTHR13305">
    <property type="entry name" value="RIBOSOME BIOGENESIS PROTEIN NOP10"/>
    <property type="match status" value="1"/>
</dbReference>
<name>A0A086J2N9_NEMA1</name>
<accession>A0A086J2N9</accession>
<evidence type="ECO:0000256" key="8">
    <source>
        <dbReference type="ARBA" id="ARBA00032266"/>
    </source>
</evidence>
<evidence type="ECO:0000256" key="1">
    <source>
        <dbReference type="ARBA" id="ARBA00009462"/>
    </source>
</evidence>
<comment type="caution">
    <text evidence="9">The sequence shown here is derived from an EMBL/GenBank/DDBJ whole genome shotgun (WGS) entry which is preliminary data.</text>
</comment>
<evidence type="ECO:0000256" key="4">
    <source>
        <dbReference type="ARBA" id="ARBA00022552"/>
    </source>
</evidence>
<dbReference type="PANTHER" id="PTHR13305:SF0">
    <property type="entry name" value="H_ACA RIBONUCLEOPROTEIN COMPLEX SUBUNIT 3"/>
    <property type="match status" value="1"/>
</dbReference>
<dbReference type="Gene3D" id="2.20.28.40">
    <property type="entry name" value="H/ACA ribonucleoprotein complex, subunit Nop10"/>
    <property type="match status" value="1"/>
</dbReference>
<evidence type="ECO:0000256" key="7">
    <source>
        <dbReference type="ARBA" id="ARBA00031779"/>
    </source>
</evidence>
<dbReference type="HOGENOM" id="CLU_184680_3_0_1"/>
<dbReference type="Proteomes" id="UP000054524">
    <property type="component" value="Unassembled WGS sequence"/>
</dbReference>
<protein>
    <recommendedName>
        <fullName evidence="2">H/ACA ribonucleoprotein complex subunit NOP10</fullName>
    </recommendedName>
    <alternativeName>
        <fullName evidence="6">Nucleolar protein 10</fullName>
    </alternativeName>
    <alternativeName>
        <fullName evidence="7">Nucleolar protein family A member 3</fullName>
    </alternativeName>
    <alternativeName>
        <fullName evidence="8">snoRNP protein NOP10</fullName>
    </alternativeName>
</protein>
<sequence length="56" mass="6594">MAYIGYKMEDGKKVYKLYDQNIKSDILPGHPARFSPDDKFSQERIQLKLDHKLLPL</sequence>
<evidence type="ECO:0000313" key="10">
    <source>
        <dbReference type="Proteomes" id="UP000054524"/>
    </source>
</evidence>
<evidence type="ECO:0000313" key="9">
    <source>
        <dbReference type="EMBL" id="KFG26407.1"/>
    </source>
</evidence>
<keyword evidence="3" id="KW-0690">Ribosome biogenesis</keyword>
<dbReference type="GO" id="GO:0031118">
    <property type="term" value="P:rRNA pseudouridine synthesis"/>
    <property type="evidence" value="ECO:0007669"/>
    <property type="project" value="TreeGrafter"/>
</dbReference>
<keyword evidence="10" id="KW-1185">Reference proteome</keyword>
<dbReference type="GO" id="GO:0070034">
    <property type="term" value="F:telomerase RNA binding"/>
    <property type="evidence" value="ECO:0007669"/>
    <property type="project" value="TreeGrafter"/>
</dbReference>
<dbReference type="GO" id="GO:0030515">
    <property type="term" value="F:snoRNA binding"/>
    <property type="evidence" value="ECO:0007669"/>
    <property type="project" value="InterPro"/>
</dbReference>
<dbReference type="GeneID" id="77676503"/>
<dbReference type="GO" id="GO:0031120">
    <property type="term" value="P:snRNA pseudouridine synthesis"/>
    <property type="evidence" value="ECO:0007669"/>
    <property type="project" value="TreeGrafter"/>
</dbReference>
<dbReference type="GO" id="GO:1904874">
    <property type="term" value="P:positive regulation of telomerase RNA localization to Cajal body"/>
    <property type="evidence" value="ECO:0007669"/>
    <property type="project" value="TreeGrafter"/>
</dbReference>
<dbReference type="InterPro" id="IPR036756">
    <property type="entry name" value="H/ACA_rnp_Nop10_sf"/>
</dbReference>
<dbReference type="InterPro" id="IPR007264">
    <property type="entry name" value="H/ACA_rnp_Nop10"/>
</dbReference>
<dbReference type="EMBL" id="AKIJ01000003">
    <property type="protein sequence ID" value="KFG26407.1"/>
    <property type="molecule type" value="Genomic_DNA"/>
</dbReference>
<comment type="similarity">
    <text evidence="1">Belongs to the NOP10 family.</text>
</comment>
<dbReference type="Pfam" id="PF04135">
    <property type="entry name" value="Nop10p"/>
    <property type="match status" value="1"/>
</dbReference>
<organism evidence="9 10">
    <name type="scientific">Nematocida ausubeli (strain ATCC PRA-371 / ERTm2)</name>
    <name type="common">Nematode killer fungus</name>
    <dbReference type="NCBI Taxonomy" id="1913371"/>
    <lineage>
        <taxon>Eukaryota</taxon>
        <taxon>Fungi</taxon>
        <taxon>Fungi incertae sedis</taxon>
        <taxon>Microsporidia</taxon>
        <taxon>Nematocida</taxon>
    </lineage>
</organism>
<reference evidence="9 10" key="1">
    <citation type="journal article" date="2014" name="Genome Announc.">
        <title>Genome Sequence of the Microsporidian Species Nematocida sp1 Strain ERTm6 (ATCC PRA-372).</title>
        <authorList>
            <person name="Bakowski M.A."/>
            <person name="Priest M."/>
            <person name="Young S."/>
            <person name="Cuomo C.A."/>
            <person name="Troemel E.R."/>
        </authorList>
    </citation>
    <scope>NUCLEOTIDE SEQUENCE [LARGE SCALE GENOMIC DNA]</scope>
    <source>
        <strain evidence="9 10">ERTm6</strain>
    </source>
</reference>
<evidence type="ECO:0000256" key="3">
    <source>
        <dbReference type="ARBA" id="ARBA00022517"/>
    </source>
</evidence>
<evidence type="ECO:0000256" key="6">
    <source>
        <dbReference type="ARBA" id="ARBA00030185"/>
    </source>
</evidence>